<name>A0A284S4I2_ARMOS</name>
<dbReference type="EMBL" id="FUEG01000031">
    <property type="protein sequence ID" value="SJL15910.1"/>
    <property type="molecule type" value="Genomic_DNA"/>
</dbReference>
<evidence type="ECO:0000313" key="4">
    <source>
        <dbReference type="Proteomes" id="UP000219338"/>
    </source>
</evidence>
<keyword evidence="2" id="KW-0812">Transmembrane</keyword>
<evidence type="ECO:0008006" key="5">
    <source>
        <dbReference type="Google" id="ProtNLM"/>
    </source>
</evidence>
<evidence type="ECO:0000256" key="1">
    <source>
        <dbReference type="SAM" id="MobiDB-lite"/>
    </source>
</evidence>
<keyword evidence="2" id="KW-1133">Transmembrane helix</keyword>
<dbReference type="Proteomes" id="UP000219338">
    <property type="component" value="Unassembled WGS sequence"/>
</dbReference>
<dbReference type="AlphaFoldDB" id="A0A284S4I2"/>
<sequence length="355" mass="39941">MSTTADIPDLTSEDIKVIFESIDVYLNKTLLEAFLNGVYTGILAISLWSIFSPKDFQVERRKIIMVLAIIFLYIAAIISLSSDWLLMNYAFIRNGWNFWDIYLGLQAPWLSFFWIMMVVEVSGTIATIIADTIMIWRCWTVWNRRWLIVLLPILCTLMATVVKVIYIYHYFNRASVQASTSYSTYAIWIILYISFILATTILCTVLIIYRIIKVVSYTERGRAGIQSYRGAIEILVESASLYSFVLILFIIFITHQTSIGNYLDTVASVIRGIAPTMVLGRVAAGQAQSDDTWSESAASSLRFGGHSGDSGSYSESSAEEQYIAGSSHNYDQENVSEESVVGTPGDQSQHGRDLE</sequence>
<keyword evidence="2" id="KW-0472">Membrane</keyword>
<dbReference type="STRING" id="47428.A0A284S4I2"/>
<protein>
    <recommendedName>
        <fullName evidence="5">G-protein coupled receptors family 1 profile domain-containing protein</fullName>
    </recommendedName>
</protein>
<feature type="transmembrane region" description="Helical" evidence="2">
    <location>
        <begin position="63"/>
        <end position="92"/>
    </location>
</feature>
<evidence type="ECO:0000313" key="3">
    <source>
        <dbReference type="EMBL" id="SJL15910.1"/>
    </source>
</evidence>
<gene>
    <name evidence="3" type="ORF">ARMOST_19418</name>
</gene>
<feature type="transmembrane region" description="Helical" evidence="2">
    <location>
        <begin position="112"/>
        <end position="134"/>
    </location>
</feature>
<feature type="transmembrane region" description="Helical" evidence="2">
    <location>
        <begin position="186"/>
        <end position="209"/>
    </location>
</feature>
<feature type="compositionally biased region" description="Polar residues" evidence="1">
    <location>
        <begin position="324"/>
        <end position="333"/>
    </location>
</feature>
<feature type="transmembrane region" description="Helical" evidence="2">
    <location>
        <begin position="146"/>
        <end position="166"/>
    </location>
</feature>
<dbReference type="OMA" id="NDTWSES"/>
<evidence type="ECO:0000256" key="2">
    <source>
        <dbReference type="SAM" id="Phobius"/>
    </source>
</evidence>
<keyword evidence="4" id="KW-1185">Reference proteome</keyword>
<dbReference type="OrthoDB" id="3015105at2759"/>
<feature type="transmembrane region" description="Helical" evidence="2">
    <location>
        <begin position="33"/>
        <end position="51"/>
    </location>
</feature>
<organism evidence="3 4">
    <name type="scientific">Armillaria ostoyae</name>
    <name type="common">Armillaria root rot fungus</name>
    <dbReference type="NCBI Taxonomy" id="47428"/>
    <lineage>
        <taxon>Eukaryota</taxon>
        <taxon>Fungi</taxon>
        <taxon>Dikarya</taxon>
        <taxon>Basidiomycota</taxon>
        <taxon>Agaricomycotina</taxon>
        <taxon>Agaricomycetes</taxon>
        <taxon>Agaricomycetidae</taxon>
        <taxon>Agaricales</taxon>
        <taxon>Marasmiineae</taxon>
        <taxon>Physalacriaceae</taxon>
        <taxon>Armillaria</taxon>
    </lineage>
</organism>
<reference evidence="4" key="1">
    <citation type="journal article" date="2017" name="Nat. Ecol. Evol.">
        <title>Genome expansion and lineage-specific genetic innovations in the forest pathogenic fungi Armillaria.</title>
        <authorList>
            <person name="Sipos G."/>
            <person name="Prasanna A.N."/>
            <person name="Walter M.C."/>
            <person name="O'Connor E."/>
            <person name="Balint B."/>
            <person name="Krizsan K."/>
            <person name="Kiss B."/>
            <person name="Hess J."/>
            <person name="Varga T."/>
            <person name="Slot J."/>
            <person name="Riley R."/>
            <person name="Boka B."/>
            <person name="Rigling D."/>
            <person name="Barry K."/>
            <person name="Lee J."/>
            <person name="Mihaltcheva S."/>
            <person name="LaButti K."/>
            <person name="Lipzen A."/>
            <person name="Waldron R."/>
            <person name="Moloney N.M."/>
            <person name="Sperisen C."/>
            <person name="Kredics L."/>
            <person name="Vagvoelgyi C."/>
            <person name="Patrignani A."/>
            <person name="Fitzpatrick D."/>
            <person name="Nagy I."/>
            <person name="Doyle S."/>
            <person name="Anderson J.B."/>
            <person name="Grigoriev I.V."/>
            <person name="Gueldener U."/>
            <person name="Muensterkoetter M."/>
            <person name="Nagy L.G."/>
        </authorList>
    </citation>
    <scope>NUCLEOTIDE SEQUENCE [LARGE SCALE GENOMIC DNA]</scope>
    <source>
        <strain evidence="4">C18/9</strain>
    </source>
</reference>
<accession>A0A284S4I2</accession>
<feature type="transmembrane region" description="Helical" evidence="2">
    <location>
        <begin position="230"/>
        <end position="253"/>
    </location>
</feature>
<feature type="region of interest" description="Disordered" evidence="1">
    <location>
        <begin position="304"/>
        <end position="355"/>
    </location>
</feature>
<proteinExistence type="predicted"/>